<dbReference type="VEuPathDB" id="CryptoDB:Cvel_14934"/>
<feature type="compositionally biased region" description="Basic and acidic residues" evidence="1">
    <location>
        <begin position="1"/>
        <end position="12"/>
    </location>
</feature>
<accession>A0A0G4F2S7</accession>
<dbReference type="AlphaFoldDB" id="A0A0G4F2S7"/>
<dbReference type="EMBL" id="CDMZ01000092">
    <property type="protein sequence ID" value="CEM06523.1"/>
    <property type="molecule type" value="Genomic_DNA"/>
</dbReference>
<sequence>MGIKNPKTEGGEARATSQAATRSPGLTQAIQKKREIEEEKEREERKEAHKEYSQRKRAEEKERWERVKETEVLGVTGKQRKTVRDAKAKQHSGWLSVVPQEADDMLLNPEEFRDALTLCYQFKVQGDKRNYEGCGGSWGLQHALNYKRGGHVGRRYNKVNQAWCDLAELVFASAVGRGGLVVRAEGEVPGRPAFYGDFSEWGLWARQRQAILDTRVLKTQTASYVQGDWQKVLIRLAMGKKEQYAEPCRDKGYDFMPLVSSVDRALEKDVEMFPKKVAHLVSLKWNRTYR</sequence>
<name>A0A0G4F2S7_9ALVE</name>
<reference evidence="2" key="1">
    <citation type="submission" date="2014-11" db="EMBL/GenBank/DDBJ databases">
        <authorList>
            <person name="Otto D Thomas"/>
            <person name="Naeem Raeece"/>
        </authorList>
    </citation>
    <scope>NUCLEOTIDE SEQUENCE</scope>
</reference>
<dbReference type="PhylomeDB" id="A0A0G4F2S7"/>
<organism evidence="2">
    <name type="scientific">Chromera velia CCMP2878</name>
    <dbReference type="NCBI Taxonomy" id="1169474"/>
    <lineage>
        <taxon>Eukaryota</taxon>
        <taxon>Sar</taxon>
        <taxon>Alveolata</taxon>
        <taxon>Colpodellida</taxon>
        <taxon>Chromeraceae</taxon>
        <taxon>Chromera</taxon>
    </lineage>
</organism>
<feature type="region of interest" description="Disordered" evidence="1">
    <location>
        <begin position="1"/>
        <end position="65"/>
    </location>
</feature>
<evidence type="ECO:0000313" key="2">
    <source>
        <dbReference type="EMBL" id="CEM06523.1"/>
    </source>
</evidence>
<protein>
    <submittedName>
        <fullName evidence="2">Uncharacterized protein</fullName>
    </submittedName>
</protein>
<feature type="compositionally biased region" description="Basic and acidic residues" evidence="1">
    <location>
        <begin position="32"/>
        <end position="65"/>
    </location>
</feature>
<proteinExistence type="predicted"/>
<gene>
    <name evidence="2" type="ORF">Cvel_14934</name>
</gene>
<feature type="compositionally biased region" description="Polar residues" evidence="1">
    <location>
        <begin position="15"/>
        <end position="30"/>
    </location>
</feature>
<evidence type="ECO:0000256" key="1">
    <source>
        <dbReference type="SAM" id="MobiDB-lite"/>
    </source>
</evidence>